<sequence length="163" mass="18707">MSLRLAVEEDLPQILAIYNASIPEGKATADTNPVTLEERRQWFLDHQRPERPLWVYEQADQLLGWMSLSDFYGRPAYASTAEISIYLHPEHQGRKLGQQLLDEALQAAKELQLRSLLAFVFAHNEASVRLFRSRGFENWGLLPEVAWIKQHPVSLSILGKKLD</sequence>
<organism evidence="4 5">
    <name type="scientific">Marinospirillum celere</name>
    <dbReference type="NCBI Taxonomy" id="1122252"/>
    <lineage>
        <taxon>Bacteria</taxon>
        <taxon>Pseudomonadati</taxon>
        <taxon>Pseudomonadota</taxon>
        <taxon>Gammaproteobacteria</taxon>
        <taxon>Oceanospirillales</taxon>
        <taxon>Oceanospirillaceae</taxon>
        <taxon>Marinospirillum</taxon>
    </lineage>
</organism>
<dbReference type="GO" id="GO:0016747">
    <property type="term" value="F:acyltransferase activity, transferring groups other than amino-acyl groups"/>
    <property type="evidence" value="ECO:0007669"/>
    <property type="project" value="InterPro"/>
</dbReference>
<name>A0A1I1HS59_9GAMM</name>
<reference evidence="4 5" key="1">
    <citation type="submission" date="2016-10" db="EMBL/GenBank/DDBJ databases">
        <authorList>
            <person name="de Groot N.N."/>
        </authorList>
    </citation>
    <scope>NUCLEOTIDE SEQUENCE [LARGE SCALE GENOMIC DNA]</scope>
    <source>
        <strain evidence="4 5">DSM 18438</strain>
    </source>
</reference>
<dbReference type="InterPro" id="IPR016181">
    <property type="entry name" value="Acyl_CoA_acyltransferase"/>
</dbReference>
<evidence type="ECO:0000256" key="2">
    <source>
        <dbReference type="ARBA" id="ARBA00023315"/>
    </source>
</evidence>
<dbReference type="EMBL" id="FOLH01000004">
    <property type="protein sequence ID" value="SFC26927.1"/>
    <property type="molecule type" value="Genomic_DNA"/>
</dbReference>
<dbReference type="PANTHER" id="PTHR43072:SF23">
    <property type="entry name" value="UPF0039 PROTEIN C11D3.02C"/>
    <property type="match status" value="1"/>
</dbReference>
<evidence type="ECO:0000313" key="5">
    <source>
        <dbReference type="Proteomes" id="UP000199058"/>
    </source>
</evidence>
<dbReference type="PROSITE" id="PS51186">
    <property type="entry name" value="GNAT"/>
    <property type="match status" value="1"/>
</dbReference>
<accession>A0A1I1HS59</accession>
<keyword evidence="1 4" id="KW-0808">Transferase</keyword>
<evidence type="ECO:0000256" key="1">
    <source>
        <dbReference type="ARBA" id="ARBA00022679"/>
    </source>
</evidence>
<dbReference type="Pfam" id="PF00583">
    <property type="entry name" value="Acetyltransf_1"/>
    <property type="match status" value="1"/>
</dbReference>
<gene>
    <name evidence="4" type="ORF">SAMN05660443_2001</name>
</gene>
<dbReference type="Proteomes" id="UP000199058">
    <property type="component" value="Unassembled WGS sequence"/>
</dbReference>
<dbReference type="PANTHER" id="PTHR43072">
    <property type="entry name" value="N-ACETYLTRANSFERASE"/>
    <property type="match status" value="1"/>
</dbReference>
<dbReference type="CDD" id="cd04301">
    <property type="entry name" value="NAT_SF"/>
    <property type="match status" value="1"/>
</dbReference>
<evidence type="ECO:0000313" key="4">
    <source>
        <dbReference type="EMBL" id="SFC26927.1"/>
    </source>
</evidence>
<dbReference type="InterPro" id="IPR000182">
    <property type="entry name" value="GNAT_dom"/>
</dbReference>
<keyword evidence="2" id="KW-0012">Acyltransferase</keyword>
<dbReference type="AlphaFoldDB" id="A0A1I1HS59"/>
<dbReference type="Gene3D" id="3.40.630.30">
    <property type="match status" value="1"/>
</dbReference>
<dbReference type="OrthoDB" id="5459937at2"/>
<keyword evidence="5" id="KW-1185">Reference proteome</keyword>
<feature type="domain" description="N-acetyltransferase" evidence="3">
    <location>
        <begin position="1"/>
        <end position="160"/>
    </location>
</feature>
<dbReference type="SUPFAM" id="SSF55729">
    <property type="entry name" value="Acyl-CoA N-acyltransferases (Nat)"/>
    <property type="match status" value="1"/>
</dbReference>
<evidence type="ECO:0000259" key="3">
    <source>
        <dbReference type="PROSITE" id="PS51186"/>
    </source>
</evidence>
<dbReference type="STRING" id="1122252.SAMN05660443_2001"/>
<protein>
    <submittedName>
        <fullName evidence="4">Phosphinothricin acetyltransferase</fullName>
    </submittedName>
</protein>
<proteinExistence type="predicted"/>
<dbReference type="RefSeq" id="WP_091962854.1">
    <property type="nucleotide sequence ID" value="NZ_FOLH01000004.1"/>
</dbReference>